<feature type="transmembrane region" description="Helical" evidence="7">
    <location>
        <begin position="52"/>
        <end position="72"/>
    </location>
</feature>
<comment type="caution">
    <text evidence="9">The sequence shown here is derived from an EMBL/GenBank/DDBJ whole genome shotgun (WGS) entry which is preliminary data.</text>
</comment>
<feature type="transmembrane region" description="Helical" evidence="7">
    <location>
        <begin position="294"/>
        <end position="315"/>
    </location>
</feature>
<keyword evidence="5 7" id="KW-1133">Transmembrane helix</keyword>
<feature type="transmembrane region" description="Helical" evidence="7">
    <location>
        <begin position="386"/>
        <end position="406"/>
    </location>
</feature>
<evidence type="ECO:0000256" key="6">
    <source>
        <dbReference type="ARBA" id="ARBA00023136"/>
    </source>
</evidence>
<feature type="transmembrane region" description="Helical" evidence="7">
    <location>
        <begin position="418"/>
        <end position="443"/>
    </location>
</feature>
<dbReference type="Gene3D" id="1.20.1740.10">
    <property type="entry name" value="Amino acid/polyamine transporter I"/>
    <property type="match status" value="1"/>
</dbReference>
<dbReference type="AlphaFoldDB" id="A0A7J7NIK9"/>
<organism evidence="9 10">
    <name type="scientific">Kingdonia uniflora</name>
    <dbReference type="NCBI Taxonomy" id="39325"/>
    <lineage>
        <taxon>Eukaryota</taxon>
        <taxon>Viridiplantae</taxon>
        <taxon>Streptophyta</taxon>
        <taxon>Embryophyta</taxon>
        <taxon>Tracheophyta</taxon>
        <taxon>Spermatophyta</taxon>
        <taxon>Magnoliopsida</taxon>
        <taxon>Ranunculales</taxon>
        <taxon>Circaeasteraceae</taxon>
        <taxon>Kingdonia</taxon>
    </lineage>
</organism>
<feature type="transmembrane region" description="Helical" evidence="7">
    <location>
        <begin position="138"/>
        <end position="157"/>
    </location>
</feature>
<reference evidence="9 10" key="1">
    <citation type="journal article" date="2020" name="IScience">
        <title>Genome Sequencing of the Endangered Kingdonia uniflora (Circaeasteraceae, Ranunculales) Reveals Potential Mechanisms of Evolutionary Specialization.</title>
        <authorList>
            <person name="Sun Y."/>
            <person name="Deng T."/>
            <person name="Zhang A."/>
            <person name="Moore M.J."/>
            <person name="Landis J.B."/>
            <person name="Lin N."/>
            <person name="Zhang H."/>
            <person name="Zhang X."/>
            <person name="Huang J."/>
            <person name="Zhang X."/>
            <person name="Sun H."/>
            <person name="Wang H."/>
        </authorList>
    </citation>
    <scope>NUCLEOTIDE SEQUENCE [LARGE SCALE GENOMIC DNA]</scope>
    <source>
        <strain evidence="9">TB1705</strain>
        <tissue evidence="9">Leaf</tissue>
    </source>
</reference>
<feature type="transmembrane region" description="Helical" evidence="7">
    <location>
        <begin position="360"/>
        <end position="380"/>
    </location>
</feature>
<keyword evidence="4" id="KW-0029">Amino-acid transport</keyword>
<evidence type="ECO:0000256" key="4">
    <source>
        <dbReference type="ARBA" id="ARBA00022970"/>
    </source>
</evidence>
<keyword evidence="10" id="KW-1185">Reference proteome</keyword>
<protein>
    <recommendedName>
        <fullName evidence="8">Amino acid transporter transmembrane domain-containing protein</fullName>
    </recommendedName>
</protein>
<gene>
    <name evidence="9" type="ORF">GIB67_041346</name>
</gene>
<keyword evidence="2" id="KW-0813">Transport</keyword>
<feature type="transmembrane region" description="Helical" evidence="7">
    <location>
        <begin position="163"/>
        <end position="184"/>
    </location>
</feature>
<dbReference type="Pfam" id="PF01490">
    <property type="entry name" value="Aa_trans"/>
    <property type="match status" value="1"/>
</dbReference>
<dbReference type="InterPro" id="IPR013057">
    <property type="entry name" value="AA_transpt_TM"/>
</dbReference>
<name>A0A7J7NIK9_9MAGN</name>
<feature type="transmembrane region" description="Helical" evidence="7">
    <location>
        <begin position="26"/>
        <end position="45"/>
    </location>
</feature>
<dbReference type="Proteomes" id="UP000541444">
    <property type="component" value="Unassembled WGS sequence"/>
</dbReference>
<dbReference type="GO" id="GO:0016020">
    <property type="term" value="C:membrane"/>
    <property type="evidence" value="ECO:0007669"/>
    <property type="project" value="UniProtKB-SubCell"/>
</dbReference>
<dbReference type="EMBL" id="JACGCM010000766">
    <property type="protein sequence ID" value="KAF6167091.1"/>
    <property type="molecule type" value="Genomic_DNA"/>
</dbReference>
<comment type="subcellular location">
    <subcellularLocation>
        <location evidence="1">Membrane</location>
    </subcellularLocation>
</comment>
<feature type="domain" description="Amino acid transporter transmembrane" evidence="8">
    <location>
        <begin position="23"/>
        <end position="443"/>
    </location>
</feature>
<keyword evidence="3 7" id="KW-0812">Transmembrane</keyword>
<evidence type="ECO:0000313" key="9">
    <source>
        <dbReference type="EMBL" id="KAF6167091.1"/>
    </source>
</evidence>
<evidence type="ECO:0000256" key="3">
    <source>
        <dbReference type="ARBA" id="ARBA00022692"/>
    </source>
</evidence>
<dbReference type="OrthoDB" id="40134at2759"/>
<dbReference type="PANTHER" id="PTHR48017">
    <property type="entry name" value="OS05G0424000 PROTEIN-RELATED"/>
    <property type="match status" value="1"/>
</dbReference>
<feature type="transmembrane region" description="Helical" evidence="7">
    <location>
        <begin position="257"/>
        <end position="278"/>
    </location>
</feature>
<dbReference type="GO" id="GO:0006865">
    <property type="term" value="P:amino acid transport"/>
    <property type="evidence" value="ECO:0007669"/>
    <property type="project" value="UniProtKB-KW"/>
</dbReference>
<evidence type="ECO:0000256" key="5">
    <source>
        <dbReference type="ARBA" id="ARBA00022989"/>
    </source>
</evidence>
<evidence type="ECO:0000313" key="10">
    <source>
        <dbReference type="Proteomes" id="UP000541444"/>
    </source>
</evidence>
<evidence type="ECO:0000259" key="8">
    <source>
        <dbReference type="Pfam" id="PF01490"/>
    </source>
</evidence>
<feature type="transmembrane region" description="Helical" evidence="7">
    <location>
        <begin position="92"/>
        <end position="112"/>
    </location>
</feature>
<sequence>MEDGIERVEKNDYIIEEDDYERQGTVWTATAHVITAVIGSGVLALAWSVAQLGWIVGPIVLIAFASITYYTSTLMADCYRFPDPMTGSRNRTYMSAVQSYLGTLSLSSNYFGRYLYENRAILQSNCFHKYGSKASCKGSGNSFIIIFGALQILLSQIPNLEKITWLSVVAAVMSFGYSFISLFLSIAKSVSHGHPDGTILGVIARDHHVSSEDKTWRILQALGNVAFAFSYAEVLIEIQDTLKSPPSENKTMKRASLYGVGTTTVFYIAIGCIGYAAFGDDVPGNILTGFQDPFWLVDIANICIIIHLVGAYQVYAQPIFATVERKINSMLPNSTFTQNILTLRMPFTKHKSLRLTPSKLISRSVLIISSTFVAMLLPFFNAVMGFLGAVSFWPLTVYFPINMFLVQRKIKRGSITWVLLQSLSLICLLISIAATIGSIAGIIDSLKSVKLFKAEY</sequence>
<evidence type="ECO:0000256" key="7">
    <source>
        <dbReference type="SAM" id="Phobius"/>
    </source>
</evidence>
<evidence type="ECO:0000256" key="1">
    <source>
        <dbReference type="ARBA" id="ARBA00004370"/>
    </source>
</evidence>
<evidence type="ECO:0000256" key="2">
    <source>
        <dbReference type="ARBA" id="ARBA00022448"/>
    </source>
</evidence>
<keyword evidence="6 7" id="KW-0472">Membrane</keyword>
<proteinExistence type="predicted"/>
<accession>A0A7J7NIK9</accession>